<proteinExistence type="predicted"/>
<accession>A0A915LLZ4</accession>
<dbReference type="WBParaSite" id="scaffold14302_cov203.g17379">
    <property type="protein sequence ID" value="scaffold14302_cov203.g17379"/>
    <property type="gene ID" value="scaffold14302_cov203.g17379"/>
</dbReference>
<dbReference type="AlphaFoldDB" id="A0A915LLZ4"/>
<evidence type="ECO:0000313" key="1">
    <source>
        <dbReference type="Proteomes" id="UP000887561"/>
    </source>
</evidence>
<dbReference type="Proteomes" id="UP000887561">
    <property type="component" value="Unplaced"/>
</dbReference>
<keyword evidence="1" id="KW-1185">Reference proteome</keyword>
<protein>
    <submittedName>
        <fullName evidence="2">Uncharacterized protein</fullName>
    </submittedName>
</protein>
<reference evidence="2" key="1">
    <citation type="submission" date="2022-11" db="UniProtKB">
        <authorList>
            <consortium name="WormBaseParasite"/>
        </authorList>
    </citation>
    <scope>IDENTIFICATION</scope>
</reference>
<evidence type="ECO:0000313" key="2">
    <source>
        <dbReference type="WBParaSite" id="scaffold14302_cov203.g17379"/>
    </source>
</evidence>
<organism evidence="1 2">
    <name type="scientific">Meloidogyne javanica</name>
    <name type="common">Root-knot nematode worm</name>
    <dbReference type="NCBI Taxonomy" id="6303"/>
    <lineage>
        <taxon>Eukaryota</taxon>
        <taxon>Metazoa</taxon>
        <taxon>Ecdysozoa</taxon>
        <taxon>Nematoda</taxon>
        <taxon>Chromadorea</taxon>
        <taxon>Rhabditida</taxon>
        <taxon>Tylenchina</taxon>
        <taxon>Tylenchomorpha</taxon>
        <taxon>Tylenchoidea</taxon>
        <taxon>Meloidogynidae</taxon>
        <taxon>Meloidogyninae</taxon>
        <taxon>Meloidogyne</taxon>
        <taxon>Meloidogyne incognita group</taxon>
    </lineage>
</organism>
<name>A0A915LLZ4_MELJA</name>
<sequence>MESSSRSQQIASVVTQPIEFALPELTFLIEILKKIKDNDLTSEKSFIEIFSQYTTFNKYNVETEYDEEYNEEIRVLYTMENQPETKQKIEKMVEYCRVSGFIGKPKNDTGSASGYGGGHSHDKGYGSGYGGYGYHGN</sequence>